<keyword evidence="1" id="KW-1133">Transmembrane helix</keyword>
<evidence type="ECO:0000313" key="2">
    <source>
        <dbReference type="EMBL" id="GAB62728.1"/>
    </source>
</evidence>
<reference evidence="2 3" key="1">
    <citation type="journal article" date="2012" name="FEBS Lett.">
        <title>Anammox organism KSU-1 expresses a NirK-type copper-containing nitrite reductase instead of a NirS-type with cytochrome cd1.</title>
        <authorList>
            <person name="Hira D."/>
            <person name="Toh H."/>
            <person name="Migita C.T."/>
            <person name="Okubo H."/>
            <person name="Nishiyama T."/>
            <person name="Hattori M."/>
            <person name="Furukawa K."/>
            <person name="Fujii T."/>
        </authorList>
    </citation>
    <scope>NUCLEOTIDE SEQUENCE [LARGE SCALE GENOMIC DNA]</scope>
</reference>
<comment type="caution">
    <text evidence="2">The sequence shown here is derived from an EMBL/GenBank/DDBJ whole genome shotgun (WGS) entry which is preliminary data.</text>
</comment>
<sequence>MNNKFDQIIHWAKNKFVIIFIIIAIIVYLGTLTKALDNIFEFSKRLFNPTKRTSTEITKLDKNKYTKEPFSYYSWSYRRIGRYKTFVLFTKWKPVYNIQMKIGYIGENPENIDVFIPINGKVLDSAIPPNIKYTSLQKDDVYTNNYLSILFQNVRPGSIIAFSFHVITECEGEPIEKDLINIYNGKTKTLSWDNFDSAFNAKNEGFFKYLFK</sequence>
<dbReference type="Proteomes" id="UP000002985">
    <property type="component" value="Unassembled WGS sequence"/>
</dbReference>
<accession>I3ILY3</accession>
<evidence type="ECO:0000256" key="1">
    <source>
        <dbReference type="SAM" id="Phobius"/>
    </source>
</evidence>
<dbReference type="AlphaFoldDB" id="I3ILY3"/>
<keyword evidence="1" id="KW-0472">Membrane</keyword>
<organism evidence="2 3">
    <name type="scientific">Candidatus Jettenia caeni</name>
    <dbReference type="NCBI Taxonomy" id="247490"/>
    <lineage>
        <taxon>Bacteria</taxon>
        <taxon>Pseudomonadati</taxon>
        <taxon>Planctomycetota</taxon>
        <taxon>Candidatus Brocadiia</taxon>
        <taxon>Candidatus Brocadiales</taxon>
        <taxon>Candidatus Brocadiaceae</taxon>
        <taxon>Candidatus Jettenia</taxon>
    </lineage>
</organism>
<feature type="transmembrane region" description="Helical" evidence="1">
    <location>
        <begin position="16"/>
        <end position="36"/>
    </location>
</feature>
<proteinExistence type="predicted"/>
<evidence type="ECO:0000313" key="3">
    <source>
        <dbReference type="Proteomes" id="UP000002985"/>
    </source>
</evidence>
<keyword evidence="3" id="KW-1185">Reference proteome</keyword>
<gene>
    <name evidence="2" type="ORF">KSU1_C1132</name>
</gene>
<dbReference type="EMBL" id="BAFH01000003">
    <property type="protein sequence ID" value="GAB62728.1"/>
    <property type="molecule type" value="Genomic_DNA"/>
</dbReference>
<name>I3ILY3_9BACT</name>
<protein>
    <submittedName>
        <fullName evidence="2">Uncharacterized protein</fullName>
    </submittedName>
</protein>
<keyword evidence="1" id="KW-0812">Transmembrane</keyword>